<protein>
    <recommendedName>
        <fullName evidence="1">CCHC-type domain-containing protein</fullName>
    </recommendedName>
</protein>
<evidence type="ECO:0000313" key="3">
    <source>
        <dbReference type="Proteomes" id="UP001164746"/>
    </source>
</evidence>
<evidence type="ECO:0000259" key="1">
    <source>
        <dbReference type="Pfam" id="PF00098"/>
    </source>
</evidence>
<proteinExistence type="predicted"/>
<dbReference type="Proteomes" id="UP001164746">
    <property type="component" value="Chromosome 14"/>
</dbReference>
<organism evidence="2 3">
    <name type="scientific">Mya arenaria</name>
    <name type="common">Soft-shell clam</name>
    <dbReference type="NCBI Taxonomy" id="6604"/>
    <lineage>
        <taxon>Eukaryota</taxon>
        <taxon>Metazoa</taxon>
        <taxon>Spiralia</taxon>
        <taxon>Lophotrochozoa</taxon>
        <taxon>Mollusca</taxon>
        <taxon>Bivalvia</taxon>
        <taxon>Autobranchia</taxon>
        <taxon>Heteroconchia</taxon>
        <taxon>Euheterodonta</taxon>
        <taxon>Imparidentia</taxon>
        <taxon>Neoheterodontei</taxon>
        <taxon>Myida</taxon>
        <taxon>Myoidea</taxon>
        <taxon>Myidae</taxon>
        <taxon>Mya</taxon>
    </lineage>
</organism>
<dbReference type="EMBL" id="CP111025">
    <property type="protein sequence ID" value="WAR26886.1"/>
    <property type="molecule type" value="Genomic_DNA"/>
</dbReference>
<accession>A0ABY7G1K6</accession>
<sequence length="59" mass="6291">MRTTRTYCQGVCRQLGHMAKDCTNEVVCNRAVTGHMTFLPAVVALSSTAAATTTSTLLT</sequence>
<dbReference type="Pfam" id="PF00098">
    <property type="entry name" value="zf-CCHC"/>
    <property type="match status" value="1"/>
</dbReference>
<reference evidence="2" key="1">
    <citation type="submission" date="2022-11" db="EMBL/GenBank/DDBJ databases">
        <title>Centuries of genome instability and evolution in soft-shell clam transmissible cancer (bioRxiv).</title>
        <authorList>
            <person name="Hart S.F.M."/>
            <person name="Yonemitsu M.A."/>
            <person name="Giersch R.M."/>
            <person name="Beal B.F."/>
            <person name="Arriagada G."/>
            <person name="Davis B.W."/>
            <person name="Ostrander E.A."/>
            <person name="Goff S.P."/>
            <person name="Metzger M.J."/>
        </authorList>
    </citation>
    <scope>NUCLEOTIDE SEQUENCE</scope>
    <source>
        <strain evidence="2">MELC-2E11</strain>
        <tissue evidence="2">Siphon/mantle</tissue>
    </source>
</reference>
<name>A0ABY7G1K6_MYAAR</name>
<gene>
    <name evidence="2" type="ORF">MAR_012590</name>
</gene>
<keyword evidence="3" id="KW-1185">Reference proteome</keyword>
<feature type="domain" description="CCHC-type" evidence="1">
    <location>
        <begin position="12"/>
        <end position="24"/>
    </location>
</feature>
<evidence type="ECO:0000313" key="2">
    <source>
        <dbReference type="EMBL" id="WAR26886.1"/>
    </source>
</evidence>
<dbReference type="InterPro" id="IPR001878">
    <property type="entry name" value="Znf_CCHC"/>
</dbReference>